<dbReference type="Proteomes" id="UP000562929">
    <property type="component" value="Unassembled WGS sequence"/>
</dbReference>
<keyword evidence="3" id="KW-1185">Reference proteome</keyword>
<dbReference type="EMBL" id="JAACLJ010000001">
    <property type="protein sequence ID" value="KAF4595864.1"/>
    <property type="molecule type" value="Genomic_DNA"/>
</dbReference>
<evidence type="ECO:0000313" key="3">
    <source>
        <dbReference type="Proteomes" id="UP000562929"/>
    </source>
</evidence>
<organism evidence="2 3">
    <name type="scientific">Ophiocordyceps camponoti-floridani</name>
    <dbReference type="NCBI Taxonomy" id="2030778"/>
    <lineage>
        <taxon>Eukaryota</taxon>
        <taxon>Fungi</taxon>
        <taxon>Dikarya</taxon>
        <taxon>Ascomycota</taxon>
        <taxon>Pezizomycotina</taxon>
        <taxon>Sordariomycetes</taxon>
        <taxon>Hypocreomycetidae</taxon>
        <taxon>Hypocreales</taxon>
        <taxon>Ophiocordycipitaceae</taxon>
        <taxon>Ophiocordyceps</taxon>
    </lineage>
</organism>
<comment type="caution">
    <text evidence="2">The sequence shown here is derived from an EMBL/GenBank/DDBJ whole genome shotgun (WGS) entry which is preliminary data.</text>
</comment>
<accession>A0A8H4QE52</accession>
<feature type="region of interest" description="Disordered" evidence="1">
    <location>
        <begin position="101"/>
        <end position="128"/>
    </location>
</feature>
<dbReference type="AlphaFoldDB" id="A0A8H4QE52"/>
<evidence type="ECO:0000256" key="1">
    <source>
        <dbReference type="SAM" id="MobiDB-lite"/>
    </source>
</evidence>
<sequence>MEAMDLGLILTSISLKKSPAGSRLKQRSELCSSTSAELTTYAPAEIRATSGKEISTRVKDTTDYLFIAFRFVLSLLRPIPFLVAAWRRSATAQSAVVSPQRRAWRVKNAEPRRSRSKTGRRREELSQR</sequence>
<proteinExistence type="predicted"/>
<evidence type="ECO:0000313" key="2">
    <source>
        <dbReference type="EMBL" id="KAF4595864.1"/>
    </source>
</evidence>
<gene>
    <name evidence="2" type="ORF">GQ602_001477</name>
</gene>
<protein>
    <submittedName>
        <fullName evidence="2">Uncharacterized protein</fullName>
    </submittedName>
</protein>
<name>A0A8H4QE52_9HYPO</name>
<reference evidence="2 3" key="1">
    <citation type="journal article" date="2020" name="G3 (Bethesda)">
        <title>Genetic Underpinnings of Host Manipulation by Ophiocordyceps as Revealed by Comparative Transcriptomics.</title>
        <authorList>
            <person name="Will I."/>
            <person name="Das B."/>
            <person name="Trinh T."/>
            <person name="Brachmann A."/>
            <person name="Ohm R.A."/>
            <person name="de Bekker C."/>
        </authorList>
    </citation>
    <scope>NUCLEOTIDE SEQUENCE [LARGE SCALE GENOMIC DNA]</scope>
    <source>
        <strain evidence="2 3">EC05</strain>
    </source>
</reference>